<evidence type="ECO:0000256" key="6">
    <source>
        <dbReference type="ARBA" id="ARBA00023125"/>
    </source>
</evidence>
<comment type="subcellular location">
    <subcellularLocation>
        <location evidence="1">Nucleus</location>
    </subcellularLocation>
</comment>
<evidence type="ECO:0000256" key="9">
    <source>
        <dbReference type="PROSITE-ProRule" id="PRU00027"/>
    </source>
</evidence>
<dbReference type="GO" id="GO:0003677">
    <property type="term" value="F:DNA binding"/>
    <property type="evidence" value="ECO:0007669"/>
    <property type="project" value="UniProtKB-KW"/>
</dbReference>
<dbReference type="Pfam" id="PF02892">
    <property type="entry name" value="zf-BED"/>
    <property type="match status" value="1"/>
</dbReference>
<feature type="domain" description="BED-type" evidence="11">
    <location>
        <begin position="64"/>
        <end position="117"/>
    </location>
</feature>
<dbReference type="SUPFAM" id="SSF53098">
    <property type="entry name" value="Ribonuclease H-like"/>
    <property type="match status" value="1"/>
</dbReference>
<dbReference type="PANTHER" id="PTHR46481:SF10">
    <property type="entry name" value="ZINC FINGER BED DOMAIN-CONTAINING PROTEIN 39"/>
    <property type="match status" value="1"/>
</dbReference>
<dbReference type="Pfam" id="PF14372">
    <property type="entry name" value="hAT-like_RNase-H"/>
    <property type="match status" value="1"/>
</dbReference>
<dbReference type="eggNOG" id="KOG1121">
    <property type="taxonomic scope" value="Eukaryota"/>
</dbReference>
<dbReference type="OrthoDB" id="2610923at2759"/>
<sequence length="510" mass="58800">MSSTPHGSTTSPFIVEEFYVNDDDRVPYVNLENEEEESEPPLSNATGNESGPQDESQPSKRKRAKVSEVWKDMEPVKNMKTKCMHCHQVLSASGTTTHLKRHLESCLKKKMNQRQQNMLNFLPSNLNGGDPSFKFVSALHDGKFDMMVMREGIAHWILMHEHAFSIVEEEGFNLMLKRGIPQWTSVSRHTIRTDSFKVYEVEKKKLKDLLKSVEKISLTTDLWRSKPQKIEYMVLTAHFVDKNWKLQKRVLNFVHIPPPRKGKDIANCIFKCLKEWDIESKVFTVSVDNASANDSCISIMKDTFSLTKRLICGGKLFHVRCCAHILNIMVQHGLKQVKTIVKNVHDTVDYLNGSEHRLKKFAEIVQQFNLKKRRLILECKTRWNSTFDMLVCALKFKEVFSRLALEDSDYVFCPSVDDWDKIEKLVDILEVFYEATMIISGSEYPTSNLFLGEVYRVKRMLDSKCDSSDVFVKEMVKNMKERTQGRPIRVNHSTTGTKCSLRCYGSNGNG</sequence>
<dbReference type="InterPro" id="IPR003656">
    <property type="entry name" value="Znf_BED"/>
</dbReference>
<dbReference type="InterPro" id="IPR052035">
    <property type="entry name" value="ZnF_BED_domain_contain"/>
</dbReference>
<evidence type="ECO:0000313" key="13">
    <source>
        <dbReference type="Proteomes" id="UP000035740"/>
    </source>
</evidence>
<feature type="compositionally biased region" description="Polar residues" evidence="10">
    <location>
        <begin position="44"/>
        <end position="56"/>
    </location>
</feature>
<evidence type="ECO:0000256" key="2">
    <source>
        <dbReference type="ARBA" id="ARBA00022723"/>
    </source>
</evidence>
<reference evidence="12 13" key="1">
    <citation type="journal article" date="2014" name="Nature">
        <title>The genome of the recently domesticated crop plant sugar beet (Beta vulgaris).</title>
        <authorList>
            <person name="Dohm J.C."/>
            <person name="Minoche A.E."/>
            <person name="Holtgrawe D."/>
            <person name="Capella-Gutierrez S."/>
            <person name="Zakrzewski F."/>
            <person name="Tafer H."/>
            <person name="Rupp O."/>
            <person name="Sorensen T.R."/>
            <person name="Stracke R."/>
            <person name="Reinhardt R."/>
            <person name="Goesmann A."/>
            <person name="Kraft T."/>
            <person name="Schulz B."/>
            <person name="Stadler P.F."/>
            <person name="Schmidt T."/>
            <person name="Gabaldon T."/>
            <person name="Lehrach H."/>
            <person name="Weisshaar B."/>
            <person name="Himmelbauer H."/>
        </authorList>
    </citation>
    <scope>NUCLEOTIDE SEQUENCE [LARGE SCALE GENOMIC DNA]</scope>
    <source>
        <tissue evidence="12">Taproot</tissue>
    </source>
</reference>
<dbReference type="InterPro" id="IPR025525">
    <property type="entry name" value="hAT-like_transposase_RNase-H"/>
</dbReference>
<evidence type="ECO:0000256" key="7">
    <source>
        <dbReference type="ARBA" id="ARBA00023163"/>
    </source>
</evidence>
<evidence type="ECO:0000256" key="3">
    <source>
        <dbReference type="ARBA" id="ARBA00022771"/>
    </source>
</evidence>
<evidence type="ECO:0000256" key="10">
    <source>
        <dbReference type="SAM" id="MobiDB-lite"/>
    </source>
</evidence>
<keyword evidence="6" id="KW-0238">DNA-binding</keyword>
<keyword evidence="3 9" id="KW-0863">Zinc-finger</keyword>
<dbReference type="InterPro" id="IPR012337">
    <property type="entry name" value="RNaseH-like_sf"/>
</dbReference>
<accession>A0A0J8B6R6</accession>
<evidence type="ECO:0000259" key="11">
    <source>
        <dbReference type="PROSITE" id="PS50808"/>
    </source>
</evidence>
<dbReference type="Gramene" id="KMS96954">
    <property type="protein sequence ID" value="KMS96954"/>
    <property type="gene ID" value="BVRB_7g179970"/>
</dbReference>
<dbReference type="SMART" id="SM00614">
    <property type="entry name" value="ZnF_BED"/>
    <property type="match status" value="1"/>
</dbReference>
<name>A0A0J8B6R6_BETVV</name>
<evidence type="ECO:0000256" key="5">
    <source>
        <dbReference type="ARBA" id="ARBA00023015"/>
    </source>
</evidence>
<dbReference type="InterPro" id="IPR036236">
    <property type="entry name" value="Znf_C2H2_sf"/>
</dbReference>
<keyword evidence="7" id="KW-0804">Transcription</keyword>
<keyword evidence="4" id="KW-0862">Zinc</keyword>
<dbReference type="GO" id="GO:0005634">
    <property type="term" value="C:nucleus"/>
    <property type="evidence" value="ECO:0007669"/>
    <property type="project" value="UniProtKB-SubCell"/>
</dbReference>
<keyword evidence="8" id="KW-0539">Nucleus</keyword>
<dbReference type="GO" id="GO:0008270">
    <property type="term" value="F:zinc ion binding"/>
    <property type="evidence" value="ECO:0007669"/>
    <property type="project" value="UniProtKB-KW"/>
</dbReference>
<dbReference type="PROSITE" id="PS50808">
    <property type="entry name" value="ZF_BED"/>
    <property type="match status" value="1"/>
</dbReference>
<dbReference type="PANTHER" id="PTHR46481">
    <property type="entry name" value="ZINC FINGER BED DOMAIN-CONTAINING PROTEIN 4"/>
    <property type="match status" value="1"/>
</dbReference>
<dbReference type="AlphaFoldDB" id="A0A0J8B6R6"/>
<feature type="region of interest" description="Disordered" evidence="10">
    <location>
        <begin position="25"/>
        <end position="68"/>
    </location>
</feature>
<evidence type="ECO:0000256" key="4">
    <source>
        <dbReference type="ARBA" id="ARBA00022833"/>
    </source>
</evidence>
<protein>
    <recommendedName>
        <fullName evidence="11">BED-type domain-containing protein</fullName>
    </recommendedName>
</protein>
<dbReference type="SUPFAM" id="SSF57667">
    <property type="entry name" value="beta-beta-alpha zinc fingers"/>
    <property type="match status" value="1"/>
</dbReference>
<evidence type="ECO:0000256" key="1">
    <source>
        <dbReference type="ARBA" id="ARBA00004123"/>
    </source>
</evidence>
<keyword evidence="2" id="KW-0479">Metal-binding</keyword>
<dbReference type="GO" id="GO:0009791">
    <property type="term" value="P:post-embryonic development"/>
    <property type="evidence" value="ECO:0007669"/>
    <property type="project" value="UniProtKB-ARBA"/>
</dbReference>
<gene>
    <name evidence="12" type="ORF">BVRB_7g179970</name>
</gene>
<keyword evidence="5" id="KW-0805">Transcription regulation</keyword>
<evidence type="ECO:0000313" key="12">
    <source>
        <dbReference type="EMBL" id="KMS96954.1"/>
    </source>
</evidence>
<proteinExistence type="predicted"/>
<organism evidence="12 13">
    <name type="scientific">Beta vulgaris subsp. vulgaris</name>
    <name type="common">Beet</name>
    <dbReference type="NCBI Taxonomy" id="3555"/>
    <lineage>
        <taxon>Eukaryota</taxon>
        <taxon>Viridiplantae</taxon>
        <taxon>Streptophyta</taxon>
        <taxon>Embryophyta</taxon>
        <taxon>Tracheophyta</taxon>
        <taxon>Spermatophyta</taxon>
        <taxon>Magnoliopsida</taxon>
        <taxon>eudicotyledons</taxon>
        <taxon>Gunneridae</taxon>
        <taxon>Pentapetalae</taxon>
        <taxon>Caryophyllales</taxon>
        <taxon>Chenopodiaceae</taxon>
        <taxon>Betoideae</taxon>
        <taxon>Beta</taxon>
    </lineage>
</organism>
<keyword evidence="13" id="KW-1185">Reference proteome</keyword>
<dbReference type="EMBL" id="KQ090348">
    <property type="protein sequence ID" value="KMS96954.1"/>
    <property type="molecule type" value="Genomic_DNA"/>
</dbReference>
<evidence type="ECO:0000256" key="8">
    <source>
        <dbReference type="ARBA" id="ARBA00023242"/>
    </source>
</evidence>
<dbReference type="Proteomes" id="UP000035740">
    <property type="component" value="Unassembled WGS sequence"/>
</dbReference>
<dbReference type="OMA" id="PANNESF"/>